<feature type="domain" description="Thioredoxin" evidence="1">
    <location>
        <begin position="35"/>
        <end position="144"/>
    </location>
</feature>
<dbReference type="GO" id="GO:0016853">
    <property type="term" value="F:isomerase activity"/>
    <property type="evidence" value="ECO:0007669"/>
    <property type="project" value="UniProtKB-KW"/>
</dbReference>
<comment type="caution">
    <text evidence="2">The sequence shown here is derived from an EMBL/GenBank/DDBJ whole genome shotgun (WGS) entry which is preliminary data.</text>
</comment>
<proteinExistence type="predicted"/>
<dbReference type="Gene3D" id="3.40.30.10">
    <property type="entry name" value="Glutaredoxin"/>
    <property type="match status" value="1"/>
</dbReference>
<dbReference type="Proteomes" id="UP000703038">
    <property type="component" value="Unassembled WGS sequence"/>
</dbReference>
<dbReference type="RefSeq" id="WP_204866248.1">
    <property type="nucleotide sequence ID" value="NZ_JAFBBK010000001.1"/>
</dbReference>
<dbReference type="PANTHER" id="PTHR10438">
    <property type="entry name" value="THIOREDOXIN"/>
    <property type="match status" value="1"/>
</dbReference>
<evidence type="ECO:0000313" key="2">
    <source>
        <dbReference type="EMBL" id="MBM7413564.1"/>
    </source>
</evidence>
<dbReference type="Pfam" id="PF00085">
    <property type="entry name" value="Thioredoxin"/>
    <property type="match status" value="1"/>
</dbReference>
<dbReference type="PROSITE" id="PS51352">
    <property type="entry name" value="THIOREDOXIN_2"/>
    <property type="match status" value="1"/>
</dbReference>
<dbReference type="EMBL" id="JAFBBK010000001">
    <property type="protein sequence ID" value="MBM7413564.1"/>
    <property type="molecule type" value="Genomic_DNA"/>
</dbReference>
<dbReference type="InterPro" id="IPR050620">
    <property type="entry name" value="Thioredoxin_H-type-like"/>
</dbReference>
<gene>
    <name evidence="2" type="ORF">JOE42_000297</name>
</gene>
<dbReference type="InterPro" id="IPR036249">
    <property type="entry name" value="Thioredoxin-like_sf"/>
</dbReference>
<protein>
    <submittedName>
        <fullName evidence="2">Thiol-disulfide isomerase/thioredoxin</fullName>
    </submittedName>
</protein>
<dbReference type="InterPro" id="IPR013766">
    <property type="entry name" value="Thioredoxin_domain"/>
</dbReference>
<name>A0ABS2KNL0_9NOCA</name>
<dbReference type="CDD" id="cd02947">
    <property type="entry name" value="TRX_family"/>
    <property type="match status" value="1"/>
</dbReference>
<evidence type="ECO:0000259" key="1">
    <source>
        <dbReference type="PROSITE" id="PS51352"/>
    </source>
</evidence>
<accession>A0ABS2KNL0</accession>
<organism evidence="2 3">
    <name type="scientific">Rhodococcoides corynebacterioides</name>
    <dbReference type="NCBI Taxonomy" id="53972"/>
    <lineage>
        <taxon>Bacteria</taxon>
        <taxon>Bacillati</taxon>
        <taxon>Actinomycetota</taxon>
        <taxon>Actinomycetes</taxon>
        <taxon>Mycobacteriales</taxon>
        <taxon>Nocardiaceae</taxon>
        <taxon>Rhodococcoides</taxon>
    </lineage>
</organism>
<dbReference type="PANTHER" id="PTHR10438:SF463">
    <property type="entry name" value="THIOREDOXIN"/>
    <property type="match status" value="1"/>
</dbReference>
<reference evidence="2 3" key="1">
    <citation type="submission" date="2021-01" db="EMBL/GenBank/DDBJ databases">
        <title>Genomics of switchgrass bacterial isolates.</title>
        <authorList>
            <person name="Shade A."/>
        </authorList>
    </citation>
    <scope>NUCLEOTIDE SEQUENCE [LARGE SCALE GENOMIC DNA]</scope>
    <source>
        <strain evidence="2 3">PvP111</strain>
    </source>
</reference>
<evidence type="ECO:0000313" key="3">
    <source>
        <dbReference type="Proteomes" id="UP000703038"/>
    </source>
</evidence>
<dbReference type="PROSITE" id="PS00194">
    <property type="entry name" value="THIOREDOXIN_1"/>
    <property type="match status" value="1"/>
</dbReference>
<keyword evidence="3" id="KW-1185">Reference proteome</keyword>
<dbReference type="SUPFAM" id="SSF52833">
    <property type="entry name" value="Thioredoxin-like"/>
    <property type="match status" value="1"/>
</dbReference>
<keyword evidence="2" id="KW-0413">Isomerase</keyword>
<sequence length="149" mass="15545">MSAVVVLLLVLTLATVVGLWVRRREGAVRTSDRGGASGSRAYALRAAGATDGAVTVLHFSATWCGPCAAVRRVVSAVVTDLESAGHRVSDVEVDMDENPQLARDFGVMSLPTTFVLDGAMRERSRASGVPSSKDLRAAVLSASDSPSSE</sequence>
<dbReference type="InterPro" id="IPR017937">
    <property type="entry name" value="Thioredoxin_CS"/>
</dbReference>